<name>A0A5B8MML7_9CHLO</name>
<dbReference type="PANTHER" id="PTHR44858:SF1">
    <property type="entry name" value="UDP-N-ACETYLGLUCOSAMINE--PEPTIDE N-ACETYLGLUCOSAMINYLTRANSFERASE SPINDLY-RELATED"/>
    <property type="match status" value="1"/>
</dbReference>
<reference evidence="6 7" key="1">
    <citation type="submission" date="2018-07" db="EMBL/GenBank/DDBJ databases">
        <title>The complete nuclear genome of the prasinophyte Chloropicon primus (CCMP1205).</title>
        <authorList>
            <person name="Pombert J.-F."/>
            <person name="Otis C."/>
            <person name="Turmel M."/>
            <person name="Lemieux C."/>
        </authorList>
    </citation>
    <scope>NUCLEOTIDE SEQUENCE [LARGE SCALE GENOMIC DNA]</scope>
    <source>
        <strain evidence="6 7">CCMP1205</strain>
    </source>
</reference>
<evidence type="ECO:0000256" key="2">
    <source>
        <dbReference type="ARBA" id="ARBA00022803"/>
    </source>
</evidence>
<dbReference type="SUPFAM" id="SSF57850">
    <property type="entry name" value="RING/U-box"/>
    <property type="match status" value="1"/>
</dbReference>
<dbReference type="Pfam" id="PF13414">
    <property type="entry name" value="TPR_11"/>
    <property type="match status" value="1"/>
</dbReference>
<dbReference type="Pfam" id="PF13920">
    <property type="entry name" value="zf-C3HC4_3"/>
    <property type="match status" value="1"/>
</dbReference>
<feature type="repeat" description="TPR" evidence="4">
    <location>
        <begin position="62"/>
        <end position="95"/>
    </location>
</feature>
<dbReference type="STRING" id="1764295.A0A5B8MML7"/>
<evidence type="ECO:0000256" key="3">
    <source>
        <dbReference type="PROSITE-ProRule" id="PRU00175"/>
    </source>
</evidence>
<sequence>MGCGISQHGESAFEDARYNMSGRQVHYNSAGRLDGHYVRTRTTSSYRQRDEENPAVTAEQTATRLLLHGNALVEKSNFTEAIEAYSKALLYKEDLERVYLERGLAYYKLKELGKAVEDLTVAIKLGTYLQMAYFVRATIYKEQGELNDALSDLTVLVEKYPEHIEAYQLRSSIYQKLGDMEKSLADLEKAGLIEENRYCVVCLENHRETRLHPCLHAVLCTKCATGLCKQNMGCPLCGAAIEHVEFGKFDSTFAFDEKNKLSKLSHKPKTKENLTVPEGAVSIY</sequence>
<dbReference type="SMART" id="SM00184">
    <property type="entry name" value="RING"/>
    <property type="match status" value="1"/>
</dbReference>
<dbReference type="Pfam" id="PF13181">
    <property type="entry name" value="TPR_8"/>
    <property type="match status" value="1"/>
</dbReference>
<evidence type="ECO:0000256" key="4">
    <source>
        <dbReference type="PROSITE-ProRule" id="PRU00339"/>
    </source>
</evidence>
<dbReference type="GO" id="GO:0046813">
    <property type="term" value="P:receptor-mediated virion attachment to host cell"/>
    <property type="evidence" value="ECO:0007669"/>
    <property type="project" value="TreeGrafter"/>
</dbReference>
<feature type="domain" description="RING-type" evidence="5">
    <location>
        <begin position="199"/>
        <end position="237"/>
    </location>
</feature>
<dbReference type="SMART" id="SM00028">
    <property type="entry name" value="TPR"/>
    <property type="match status" value="4"/>
</dbReference>
<dbReference type="GO" id="GO:0005737">
    <property type="term" value="C:cytoplasm"/>
    <property type="evidence" value="ECO:0007669"/>
    <property type="project" value="UniProtKB-ARBA"/>
</dbReference>
<evidence type="ECO:0000313" key="7">
    <source>
        <dbReference type="Proteomes" id="UP000316726"/>
    </source>
</evidence>
<dbReference type="InterPro" id="IPR019734">
    <property type="entry name" value="TPR_rpt"/>
</dbReference>
<dbReference type="OrthoDB" id="3045089at2759"/>
<evidence type="ECO:0000313" key="6">
    <source>
        <dbReference type="EMBL" id="QDZ20550.1"/>
    </source>
</evidence>
<keyword evidence="3" id="KW-0863">Zinc-finger</keyword>
<accession>A0A5B8MML7</accession>
<evidence type="ECO:0000256" key="1">
    <source>
        <dbReference type="ARBA" id="ARBA00022737"/>
    </source>
</evidence>
<dbReference type="InterPro" id="IPR050498">
    <property type="entry name" value="Ycf3"/>
</dbReference>
<dbReference type="InterPro" id="IPR011990">
    <property type="entry name" value="TPR-like_helical_dom_sf"/>
</dbReference>
<keyword evidence="3" id="KW-0862">Zinc</keyword>
<evidence type="ECO:0000259" key="5">
    <source>
        <dbReference type="PROSITE" id="PS50089"/>
    </source>
</evidence>
<protein>
    <recommendedName>
        <fullName evidence="5">RING-type domain-containing protein</fullName>
    </recommendedName>
</protein>
<dbReference type="Gene3D" id="3.30.40.10">
    <property type="entry name" value="Zinc/RING finger domain, C3HC4 (zinc finger)"/>
    <property type="match status" value="1"/>
</dbReference>
<gene>
    <name evidence="6" type="ORF">A3770_04p30680</name>
</gene>
<dbReference type="GO" id="GO:0008270">
    <property type="term" value="F:zinc ion binding"/>
    <property type="evidence" value="ECO:0007669"/>
    <property type="project" value="UniProtKB-KW"/>
</dbReference>
<dbReference type="Gene3D" id="1.25.40.10">
    <property type="entry name" value="Tetratricopeptide repeat domain"/>
    <property type="match status" value="2"/>
</dbReference>
<dbReference type="EMBL" id="CP031037">
    <property type="protein sequence ID" value="QDZ20550.1"/>
    <property type="molecule type" value="Genomic_DNA"/>
</dbReference>
<dbReference type="PROSITE" id="PS50005">
    <property type="entry name" value="TPR"/>
    <property type="match status" value="1"/>
</dbReference>
<organism evidence="6 7">
    <name type="scientific">Chloropicon primus</name>
    <dbReference type="NCBI Taxonomy" id="1764295"/>
    <lineage>
        <taxon>Eukaryota</taxon>
        <taxon>Viridiplantae</taxon>
        <taxon>Chlorophyta</taxon>
        <taxon>Chloropicophyceae</taxon>
        <taxon>Chloropicales</taxon>
        <taxon>Chloropicaceae</taxon>
        <taxon>Chloropicon</taxon>
    </lineage>
</organism>
<dbReference type="Pfam" id="PF13174">
    <property type="entry name" value="TPR_6"/>
    <property type="match status" value="1"/>
</dbReference>
<dbReference type="AlphaFoldDB" id="A0A5B8MML7"/>
<proteinExistence type="predicted"/>
<keyword evidence="7" id="KW-1185">Reference proteome</keyword>
<keyword evidence="3" id="KW-0479">Metal-binding</keyword>
<dbReference type="SUPFAM" id="SSF48452">
    <property type="entry name" value="TPR-like"/>
    <property type="match status" value="1"/>
</dbReference>
<dbReference type="InterPro" id="IPR013083">
    <property type="entry name" value="Znf_RING/FYVE/PHD"/>
</dbReference>
<keyword evidence="2 4" id="KW-0802">TPR repeat</keyword>
<dbReference type="PROSITE" id="PS50089">
    <property type="entry name" value="ZF_RING_2"/>
    <property type="match status" value="1"/>
</dbReference>
<dbReference type="Proteomes" id="UP000316726">
    <property type="component" value="Chromosome 4"/>
</dbReference>
<dbReference type="InterPro" id="IPR001841">
    <property type="entry name" value="Znf_RING"/>
</dbReference>
<keyword evidence="1" id="KW-0677">Repeat</keyword>
<dbReference type="PANTHER" id="PTHR44858">
    <property type="entry name" value="TETRATRICOPEPTIDE REPEAT PROTEIN 6"/>
    <property type="match status" value="1"/>
</dbReference>